<gene>
    <name evidence="9" type="ORF">VHUM_04074</name>
</gene>
<evidence type="ECO:0000256" key="1">
    <source>
        <dbReference type="ARBA" id="ARBA00004141"/>
    </source>
</evidence>
<name>A0A7D8Z2M1_VANHU</name>
<feature type="transmembrane region" description="Helical" evidence="7">
    <location>
        <begin position="178"/>
        <end position="198"/>
    </location>
</feature>
<feature type="transmembrane region" description="Helical" evidence="7">
    <location>
        <begin position="126"/>
        <end position="144"/>
    </location>
</feature>
<dbReference type="SUPFAM" id="SSF103473">
    <property type="entry name" value="MFS general substrate transporter"/>
    <property type="match status" value="1"/>
</dbReference>
<evidence type="ECO:0000256" key="3">
    <source>
        <dbReference type="ARBA" id="ARBA00022692"/>
    </source>
</evidence>
<feature type="transmembrane region" description="Helical" evidence="7">
    <location>
        <begin position="92"/>
        <end position="114"/>
    </location>
</feature>
<feature type="transmembrane region" description="Helical" evidence="7">
    <location>
        <begin position="371"/>
        <end position="392"/>
    </location>
</feature>
<evidence type="ECO:0000256" key="2">
    <source>
        <dbReference type="ARBA" id="ARBA00022448"/>
    </source>
</evidence>
<keyword evidence="5 7" id="KW-0472">Membrane</keyword>
<organism evidence="9 10">
    <name type="scientific">Vanrija humicola</name>
    <name type="common">Yeast</name>
    <name type="synonym">Cryptococcus humicola</name>
    <dbReference type="NCBI Taxonomy" id="5417"/>
    <lineage>
        <taxon>Eukaryota</taxon>
        <taxon>Fungi</taxon>
        <taxon>Dikarya</taxon>
        <taxon>Basidiomycota</taxon>
        <taxon>Agaricomycotina</taxon>
        <taxon>Tremellomycetes</taxon>
        <taxon>Trichosporonales</taxon>
        <taxon>Trichosporonaceae</taxon>
        <taxon>Vanrija</taxon>
    </lineage>
</organism>
<feature type="transmembrane region" description="Helical" evidence="7">
    <location>
        <begin position="419"/>
        <end position="439"/>
    </location>
</feature>
<dbReference type="Gene3D" id="1.20.1250.20">
    <property type="entry name" value="MFS general substrate transporter like domains"/>
    <property type="match status" value="1"/>
</dbReference>
<feature type="transmembrane region" description="Helical" evidence="7">
    <location>
        <begin position="261"/>
        <end position="280"/>
    </location>
</feature>
<dbReference type="GO" id="GO:0016020">
    <property type="term" value="C:membrane"/>
    <property type="evidence" value="ECO:0007669"/>
    <property type="project" value="UniProtKB-SubCell"/>
</dbReference>
<dbReference type="PROSITE" id="PS50850">
    <property type="entry name" value="MFS"/>
    <property type="match status" value="1"/>
</dbReference>
<comment type="subcellular location">
    <subcellularLocation>
        <location evidence="1">Membrane</location>
        <topology evidence="1">Multi-pass membrane protein</topology>
    </subcellularLocation>
</comment>
<feature type="transmembrane region" description="Helical" evidence="7">
    <location>
        <begin position="219"/>
        <end position="241"/>
    </location>
</feature>
<feature type="transmembrane region" description="Helical" evidence="7">
    <location>
        <begin position="446"/>
        <end position="465"/>
    </location>
</feature>
<evidence type="ECO:0000256" key="6">
    <source>
        <dbReference type="SAM" id="MobiDB-lite"/>
    </source>
</evidence>
<keyword evidence="3 7" id="KW-0812">Transmembrane</keyword>
<feature type="region of interest" description="Disordered" evidence="6">
    <location>
        <begin position="1"/>
        <end position="28"/>
    </location>
</feature>
<dbReference type="InterPro" id="IPR011701">
    <property type="entry name" value="MFS"/>
</dbReference>
<reference evidence="9 10" key="1">
    <citation type="journal article" date="2019" name="PLoS Genet.">
        <title>Convergent evolution of linked mating-type loci in basidiomycete fungi.</title>
        <authorList>
            <person name="Sun S."/>
            <person name="Coelho M.A."/>
            <person name="Heitman J."/>
            <person name="Nowrousian M."/>
        </authorList>
    </citation>
    <scope>NUCLEOTIDE SEQUENCE [LARGE SCALE GENOMIC DNA]</scope>
    <source>
        <strain evidence="9 10">CBS 4282</strain>
    </source>
</reference>
<protein>
    <recommendedName>
        <fullName evidence="8">Major facilitator superfamily (MFS) profile domain-containing protein</fullName>
    </recommendedName>
</protein>
<dbReference type="AlphaFoldDB" id="A0A7D8Z2M1"/>
<comment type="caution">
    <text evidence="9">The sequence shown here is derived from an EMBL/GenBank/DDBJ whole genome shotgun (WGS) entry which is preliminary data.</text>
</comment>
<feature type="transmembrane region" description="Helical" evidence="7">
    <location>
        <begin position="156"/>
        <end position="172"/>
    </location>
</feature>
<feature type="transmembrane region" description="Helical" evidence="7">
    <location>
        <begin position="538"/>
        <end position="556"/>
    </location>
</feature>
<dbReference type="PANTHER" id="PTHR23511:SF5">
    <property type="entry name" value="MAJOR FACILITATOR-TYPE TRANSPORTER HXNZ-RELATED"/>
    <property type="match status" value="1"/>
</dbReference>
<evidence type="ECO:0000313" key="9">
    <source>
        <dbReference type="EMBL" id="TXT04806.1"/>
    </source>
</evidence>
<evidence type="ECO:0000259" key="8">
    <source>
        <dbReference type="PROSITE" id="PS50850"/>
    </source>
</evidence>
<proteinExistence type="predicted"/>
<evidence type="ECO:0000256" key="4">
    <source>
        <dbReference type="ARBA" id="ARBA00022989"/>
    </source>
</evidence>
<dbReference type="Proteomes" id="UP000473826">
    <property type="component" value="Unassembled WGS sequence"/>
</dbReference>
<dbReference type="OrthoDB" id="3936150at2759"/>
<feature type="domain" description="Major facilitator superfamily (MFS) profile" evidence="8">
    <location>
        <begin position="92"/>
        <end position="559"/>
    </location>
</feature>
<dbReference type="EMBL" id="QKWK01000014">
    <property type="protein sequence ID" value="TXT04806.1"/>
    <property type="molecule type" value="Genomic_DNA"/>
</dbReference>
<keyword evidence="4 7" id="KW-1133">Transmembrane helix</keyword>
<dbReference type="PANTHER" id="PTHR23511">
    <property type="entry name" value="SYNAPTIC VESICLE GLYCOPROTEIN 2"/>
    <property type="match status" value="1"/>
</dbReference>
<feature type="transmembrane region" description="Helical" evidence="7">
    <location>
        <begin position="471"/>
        <end position="493"/>
    </location>
</feature>
<evidence type="ECO:0000313" key="10">
    <source>
        <dbReference type="Proteomes" id="UP000473826"/>
    </source>
</evidence>
<dbReference type="Pfam" id="PF07690">
    <property type="entry name" value="MFS_1"/>
    <property type="match status" value="1"/>
</dbReference>
<dbReference type="InterPro" id="IPR036259">
    <property type="entry name" value="MFS_trans_sf"/>
</dbReference>
<evidence type="ECO:0000256" key="5">
    <source>
        <dbReference type="ARBA" id="ARBA00023136"/>
    </source>
</evidence>
<accession>A0A7D8Z2M1</accession>
<feature type="transmembrane region" description="Helical" evidence="7">
    <location>
        <begin position="505"/>
        <end position="526"/>
    </location>
</feature>
<sequence length="564" mass="60791">MSAPPHDTPPASDHDTVSVHTAEKAQPITSDKVIAENKAIDEGRSAPDNASLISDTTLIAQQEGIKPAFLAKVQVLNNALAEIGMGRYQYELFFSGGFGWFADNIWLQGISIIMPSVSYEWRGQPMVALASLSLYVGLIVGAAFWGCSCDIVGRRIAWNSTLLIGGVFGAAAGGANNFTTFCAMIALTGFGVGGNLPVDGTMFLEFLPGSHQYLLTLLSIWWAIGQVVASLIAWGFIARWGCEAPAPGEWCRKEDNMGWRYTYITLGCMMIFLWAVRFLVLPVYESPKFLASIGKDEAAVEVIHKIAKRNGVSVSITVEDLRSAAEPYLTAEEKEAATVKQKPFTTMELLKNSFHEMSWEKISTLFCNRRLAYSSSLIIFCYAALGLAYPLYNQFLGLYLAARGAELGSPSVNSTYASYTYQAACGIPGSIVACLFVQVPRAGRKIAMSVFTIGAGVFLFALTAAKTQVQVNALTSIASFFENAFYGVIFGYAPELFPTPSRGTGDALCAAAMRFTGIFASVIHMWSKAGETPNGPVYASAGIFVATGLVMLLLPVETRGKTAL</sequence>
<keyword evidence="2" id="KW-0813">Transport</keyword>
<evidence type="ECO:0000256" key="7">
    <source>
        <dbReference type="SAM" id="Phobius"/>
    </source>
</evidence>
<dbReference type="GO" id="GO:0022857">
    <property type="term" value="F:transmembrane transporter activity"/>
    <property type="evidence" value="ECO:0007669"/>
    <property type="project" value="InterPro"/>
</dbReference>
<keyword evidence="10" id="KW-1185">Reference proteome</keyword>
<dbReference type="InterPro" id="IPR020846">
    <property type="entry name" value="MFS_dom"/>
</dbReference>
<feature type="compositionally biased region" description="Basic and acidic residues" evidence="6">
    <location>
        <begin position="12"/>
        <end position="23"/>
    </location>
</feature>